<dbReference type="SUPFAM" id="SSF46785">
    <property type="entry name" value="Winged helix' DNA-binding domain"/>
    <property type="match status" value="1"/>
</dbReference>
<dbReference type="PANTHER" id="PTHR30537:SF72">
    <property type="entry name" value="LYSR FAMILY TRANSCRIPTIONAL REGULATOR"/>
    <property type="match status" value="1"/>
</dbReference>
<keyword evidence="3" id="KW-0238">DNA-binding</keyword>
<dbReference type="InterPro" id="IPR036388">
    <property type="entry name" value="WH-like_DNA-bd_sf"/>
</dbReference>
<keyword evidence="7" id="KW-1185">Reference proteome</keyword>
<accession>A0ABY2SID5</accession>
<evidence type="ECO:0000256" key="4">
    <source>
        <dbReference type="ARBA" id="ARBA00023163"/>
    </source>
</evidence>
<gene>
    <name evidence="6" type="ORF">FCN80_17375</name>
</gene>
<organism evidence="6 7">
    <name type="scientific">Martelella alba</name>
    <dbReference type="NCBI Taxonomy" id="2590451"/>
    <lineage>
        <taxon>Bacteria</taxon>
        <taxon>Pseudomonadati</taxon>
        <taxon>Pseudomonadota</taxon>
        <taxon>Alphaproteobacteria</taxon>
        <taxon>Hyphomicrobiales</taxon>
        <taxon>Aurantimonadaceae</taxon>
        <taxon>Martelella</taxon>
    </lineage>
</organism>
<comment type="caution">
    <text evidence="6">The sequence shown here is derived from an EMBL/GenBank/DDBJ whole genome shotgun (WGS) entry which is preliminary data.</text>
</comment>
<dbReference type="RefSeq" id="WP_136991437.1">
    <property type="nucleotide sequence ID" value="NZ_SZPQ01000027.1"/>
</dbReference>
<evidence type="ECO:0000256" key="3">
    <source>
        <dbReference type="ARBA" id="ARBA00023125"/>
    </source>
</evidence>
<dbReference type="EMBL" id="SZPQ01000027">
    <property type="protein sequence ID" value="TKI04587.1"/>
    <property type="molecule type" value="Genomic_DNA"/>
</dbReference>
<keyword evidence="4" id="KW-0804">Transcription</keyword>
<proteinExistence type="inferred from homology"/>
<dbReference type="InterPro" id="IPR058163">
    <property type="entry name" value="LysR-type_TF_proteobact-type"/>
</dbReference>
<keyword evidence="2" id="KW-0805">Transcription regulation</keyword>
<evidence type="ECO:0000259" key="5">
    <source>
        <dbReference type="PROSITE" id="PS50931"/>
    </source>
</evidence>
<dbReference type="PANTHER" id="PTHR30537">
    <property type="entry name" value="HTH-TYPE TRANSCRIPTIONAL REGULATOR"/>
    <property type="match status" value="1"/>
</dbReference>
<dbReference type="PROSITE" id="PS50931">
    <property type="entry name" value="HTH_LYSR"/>
    <property type="match status" value="1"/>
</dbReference>
<comment type="similarity">
    <text evidence="1">Belongs to the LysR transcriptional regulatory family.</text>
</comment>
<feature type="domain" description="HTH lysR-type" evidence="5">
    <location>
        <begin position="1"/>
        <end position="59"/>
    </location>
</feature>
<dbReference type="Gene3D" id="1.10.10.10">
    <property type="entry name" value="Winged helix-like DNA-binding domain superfamily/Winged helix DNA-binding domain"/>
    <property type="match status" value="1"/>
</dbReference>
<reference evidence="6 7" key="1">
    <citation type="submission" date="2019-04" db="EMBL/GenBank/DDBJ databases">
        <authorList>
            <person name="Li M."/>
            <person name="Gao C."/>
        </authorList>
    </citation>
    <scope>NUCLEOTIDE SEQUENCE [LARGE SCALE GENOMIC DNA]</scope>
    <source>
        <strain evidence="6 7">BGMRC 2031</strain>
    </source>
</reference>
<dbReference type="Gene3D" id="3.40.190.290">
    <property type="match status" value="1"/>
</dbReference>
<dbReference type="Pfam" id="PF03466">
    <property type="entry name" value="LysR_substrate"/>
    <property type="match status" value="1"/>
</dbReference>
<protein>
    <submittedName>
        <fullName evidence="6">LysR family transcriptional regulator</fullName>
    </submittedName>
</protein>
<dbReference type="InterPro" id="IPR005119">
    <property type="entry name" value="LysR_subst-bd"/>
</dbReference>
<evidence type="ECO:0000313" key="7">
    <source>
        <dbReference type="Proteomes" id="UP000305202"/>
    </source>
</evidence>
<sequence>MDRFKEMQVFVRVAERHSFSQAAADLGIPRTTVTNLIRRLEQRLNVRLLERTTRQVRMTHEGEAFYHRCVRLLTELEDTENAFRGGPPHGLVRVNVQGTLAKHFVMPALGQFLQSYPDISLQIAEDDRMVDLVREGIDCVLRAGVLQDSTLTGRQIALMEQVTVASPAYLRKYGVPETPEDLRGHFAVNYIASPSGQALGLEFNVGRKLTTFRLETKISVTGADLYTGAALAGLGLIQVPRYRIAHALKTDLLRILLPQNPPPFMPVSILYPQSRHLSGRVRVFTQWLARQFAEKT</sequence>
<dbReference type="Proteomes" id="UP000305202">
    <property type="component" value="Unassembled WGS sequence"/>
</dbReference>
<dbReference type="InterPro" id="IPR036390">
    <property type="entry name" value="WH_DNA-bd_sf"/>
</dbReference>
<dbReference type="Pfam" id="PF00126">
    <property type="entry name" value="HTH_1"/>
    <property type="match status" value="1"/>
</dbReference>
<dbReference type="CDD" id="cd08472">
    <property type="entry name" value="PBP2_CrgA_like_3"/>
    <property type="match status" value="1"/>
</dbReference>
<name>A0ABY2SID5_9HYPH</name>
<evidence type="ECO:0000256" key="2">
    <source>
        <dbReference type="ARBA" id="ARBA00023015"/>
    </source>
</evidence>
<dbReference type="InterPro" id="IPR000847">
    <property type="entry name" value="LysR_HTH_N"/>
</dbReference>
<evidence type="ECO:0000256" key="1">
    <source>
        <dbReference type="ARBA" id="ARBA00009437"/>
    </source>
</evidence>
<dbReference type="SUPFAM" id="SSF53850">
    <property type="entry name" value="Periplasmic binding protein-like II"/>
    <property type="match status" value="1"/>
</dbReference>
<evidence type="ECO:0000313" key="6">
    <source>
        <dbReference type="EMBL" id="TKI04587.1"/>
    </source>
</evidence>